<feature type="compositionally biased region" description="Low complexity" evidence="1">
    <location>
        <begin position="418"/>
        <end position="430"/>
    </location>
</feature>
<feature type="compositionally biased region" description="Polar residues" evidence="1">
    <location>
        <begin position="484"/>
        <end position="494"/>
    </location>
</feature>
<dbReference type="Pfam" id="PF03399">
    <property type="entry name" value="SAC3_GANP"/>
    <property type="match status" value="1"/>
</dbReference>
<feature type="compositionally biased region" description="Pro residues" evidence="1">
    <location>
        <begin position="545"/>
        <end position="558"/>
    </location>
</feature>
<name>A0A5C3NBY5_9AGAM</name>
<feature type="compositionally biased region" description="Acidic residues" evidence="1">
    <location>
        <begin position="303"/>
        <end position="313"/>
    </location>
</feature>
<feature type="compositionally biased region" description="Low complexity" evidence="1">
    <location>
        <begin position="716"/>
        <end position="730"/>
    </location>
</feature>
<dbReference type="STRING" id="5364.A0A5C3NBY5"/>
<reference evidence="3 4" key="1">
    <citation type="journal article" date="2019" name="Nat. Ecol. Evol.">
        <title>Megaphylogeny resolves global patterns of mushroom evolution.</title>
        <authorList>
            <person name="Varga T."/>
            <person name="Krizsan K."/>
            <person name="Foldi C."/>
            <person name="Dima B."/>
            <person name="Sanchez-Garcia M."/>
            <person name="Sanchez-Ramirez S."/>
            <person name="Szollosi G.J."/>
            <person name="Szarkandi J.G."/>
            <person name="Papp V."/>
            <person name="Albert L."/>
            <person name="Andreopoulos W."/>
            <person name="Angelini C."/>
            <person name="Antonin V."/>
            <person name="Barry K.W."/>
            <person name="Bougher N.L."/>
            <person name="Buchanan P."/>
            <person name="Buyck B."/>
            <person name="Bense V."/>
            <person name="Catcheside P."/>
            <person name="Chovatia M."/>
            <person name="Cooper J."/>
            <person name="Damon W."/>
            <person name="Desjardin D."/>
            <person name="Finy P."/>
            <person name="Geml J."/>
            <person name="Haridas S."/>
            <person name="Hughes K."/>
            <person name="Justo A."/>
            <person name="Karasinski D."/>
            <person name="Kautmanova I."/>
            <person name="Kiss B."/>
            <person name="Kocsube S."/>
            <person name="Kotiranta H."/>
            <person name="LaButti K.M."/>
            <person name="Lechner B.E."/>
            <person name="Liimatainen K."/>
            <person name="Lipzen A."/>
            <person name="Lukacs Z."/>
            <person name="Mihaltcheva S."/>
            <person name="Morgado L.N."/>
            <person name="Niskanen T."/>
            <person name="Noordeloos M.E."/>
            <person name="Ohm R.A."/>
            <person name="Ortiz-Santana B."/>
            <person name="Ovrebo C."/>
            <person name="Racz N."/>
            <person name="Riley R."/>
            <person name="Savchenko A."/>
            <person name="Shiryaev A."/>
            <person name="Soop K."/>
            <person name="Spirin V."/>
            <person name="Szebenyi C."/>
            <person name="Tomsovsky M."/>
            <person name="Tulloss R.E."/>
            <person name="Uehling J."/>
            <person name="Grigoriev I.V."/>
            <person name="Vagvolgyi C."/>
            <person name="Papp T."/>
            <person name="Martin F.M."/>
            <person name="Miettinen O."/>
            <person name="Hibbett D.S."/>
            <person name="Nagy L.G."/>
        </authorList>
    </citation>
    <scope>NUCLEOTIDE SEQUENCE [LARGE SCALE GENOMIC DNA]</scope>
    <source>
        <strain evidence="3 4">OMC1185</strain>
    </source>
</reference>
<dbReference type="InterPro" id="IPR045107">
    <property type="entry name" value="SAC3/GANP/THP3"/>
</dbReference>
<feature type="domain" description="SAC3/GANP/THP3 conserved" evidence="2">
    <location>
        <begin position="23"/>
        <end position="272"/>
    </location>
</feature>
<feature type="region of interest" description="Disordered" evidence="1">
    <location>
        <begin position="404"/>
        <end position="745"/>
    </location>
</feature>
<feature type="compositionally biased region" description="Basic residues" evidence="1">
    <location>
        <begin position="823"/>
        <end position="838"/>
    </location>
</feature>
<keyword evidence="4" id="KW-1185">Reference proteome</keyword>
<protein>
    <recommendedName>
        <fullName evidence="2">SAC3/GANP/THP3 conserved domain-containing protein</fullName>
    </recommendedName>
</protein>
<feature type="compositionally biased region" description="Low complexity" evidence="1">
    <location>
        <begin position="654"/>
        <end position="673"/>
    </location>
</feature>
<dbReference type="InterPro" id="IPR005062">
    <property type="entry name" value="SAC3/GANP/THP3_conserved"/>
</dbReference>
<proteinExistence type="predicted"/>
<dbReference type="GO" id="GO:0005737">
    <property type="term" value="C:cytoplasm"/>
    <property type="evidence" value="ECO:0007669"/>
    <property type="project" value="TreeGrafter"/>
</dbReference>
<feature type="region of interest" description="Disordered" evidence="1">
    <location>
        <begin position="761"/>
        <end position="792"/>
    </location>
</feature>
<feature type="region of interest" description="Disordered" evidence="1">
    <location>
        <begin position="299"/>
        <end position="340"/>
    </location>
</feature>
<feature type="compositionally biased region" description="Polar residues" evidence="1">
    <location>
        <begin position="624"/>
        <end position="636"/>
    </location>
</feature>
<feature type="compositionally biased region" description="Pro residues" evidence="1">
    <location>
        <begin position="468"/>
        <end position="480"/>
    </location>
</feature>
<dbReference type="Proteomes" id="UP000305948">
    <property type="component" value="Unassembled WGS sequence"/>
</dbReference>
<dbReference type="PANTHER" id="PTHR12436">
    <property type="entry name" value="80 KDA MCM3-ASSOCIATED PROTEIN"/>
    <property type="match status" value="1"/>
</dbReference>
<feature type="compositionally biased region" description="Low complexity" evidence="1">
    <location>
        <begin position="569"/>
        <end position="615"/>
    </location>
</feature>
<feature type="compositionally biased region" description="Polar residues" evidence="1">
    <location>
        <begin position="431"/>
        <end position="444"/>
    </location>
</feature>
<feature type="compositionally biased region" description="Low complexity" evidence="1">
    <location>
        <begin position="845"/>
        <end position="854"/>
    </location>
</feature>
<dbReference type="GO" id="GO:0006406">
    <property type="term" value="P:mRNA export from nucleus"/>
    <property type="evidence" value="ECO:0007669"/>
    <property type="project" value="TreeGrafter"/>
</dbReference>
<organism evidence="3 4">
    <name type="scientific">Heliocybe sulcata</name>
    <dbReference type="NCBI Taxonomy" id="5364"/>
    <lineage>
        <taxon>Eukaryota</taxon>
        <taxon>Fungi</taxon>
        <taxon>Dikarya</taxon>
        <taxon>Basidiomycota</taxon>
        <taxon>Agaricomycotina</taxon>
        <taxon>Agaricomycetes</taxon>
        <taxon>Gloeophyllales</taxon>
        <taxon>Gloeophyllaceae</taxon>
        <taxon>Heliocybe</taxon>
    </lineage>
</organism>
<accession>A0A5C3NBY5</accession>
<gene>
    <name evidence="3" type="ORF">OE88DRAFT_1659360</name>
</gene>
<feature type="compositionally biased region" description="Pro residues" evidence="1">
    <location>
        <begin position="674"/>
        <end position="691"/>
    </location>
</feature>
<feature type="compositionally biased region" description="Low complexity" evidence="1">
    <location>
        <begin position="328"/>
        <end position="340"/>
    </location>
</feature>
<dbReference type="GO" id="GO:0070390">
    <property type="term" value="C:transcription export complex 2"/>
    <property type="evidence" value="ECO:0007669"/>
    <property type="project" value="TreeGrafter"/>
</dbReference>
<evidence type="ECO:0000313" key="4">
    <source>
        <dbReference type="Proteomes" id="UP000305948"/>
    </source>
</evidence>
<feature type="region of interest" description="Disordered" evidence="1">
    <location>
        <begin position="1256"/>
        <end position="1331"/>
    </location>
</feature>
<evidence type="ECO:0000313" key="3">
    <source>
        <dbReference type="EMBL" id="TFK51381.1"/>
    </source>
</evidence>
<sequence>MDDPLVPKRLDEAITMVGTCLDMCPRFERYRRERENNLDKWETIPGTRRVDHRRAVKAYERAAGDKIIPSDLRPPHILKRTLNYLFHHLLLEGGFEATHTFIRDRSRAVRTDFTMQHETGPLAIECHDRCARYHILALHFMREKADFSIALEEQQLMNTLQSLKEFYEDQRQRYQSPTELEMRVYHRLIHIRDQRERHDDIPDEILAHPVFKLTTQFRLIVQRKSSPITKTSSLVVDQEAMNVFGELAATLRDSGNLVMIYLVACILERLFGKDTIEDIEAIRGELSLPDIIDGVSDGGGSVDYEEASMDGEAESSSAIQQAQPEKPASPSVFGSSSASSSIFGQPAQPASVFGSANGSASASATPTPPPVPIASAFSSLKPTPNAFGNNTSVFGAPSVFKSSSGPTTSGSVFGATRPAEPSPQASAPSSNIFGQPSSATSQPAGSAPLSTNAFSTSSSPSIFGGAKPSPPAEAPKPQPPASSIFGSATTSSPSLFGGAKADETSSPFGAPKPAEAPTSSVPFSLFGPSKTPSPSLFGDAKPAGSPAPPPLFGSPSPAPSTFKVPAPPADSAKPAPLLNPAAPAFTPTKPSAKPATPATTLSPSTPANGKDSSPSTPSPRPSLFVSTDVSRSSTNAGAAKPGLTRQDTLILDKSGTPSSSWLSSGTLEPRTPLSEPPPPSKLQPISLPPTPSASKEEIPKAFGRIKGFPSINTDVSSSSGGLSPLFGTPLKSPTKLGSTSSFSLPSPISTPKIEKLFPAALPSAPPVVAPKSDKGKEKEKEEEADPALESKAVSHRERVLLRKTFKRWLRATTDPFFDDKYATGKRKPKQDRPARRRSRSEFEESAATSVSTSAKARRRRLRPTTIEEYARTDEDVVRRLREKHEEYERRWAQGSFLSTVRSVVRKKLRRTPQSWNVWLSMNPDVDSTAIWVQRKFNVPESGRWMSESSFEIPYSNASAAGTSTSAPALLVFECTPIADVEDDLERKYRALDDYARLRDVIASMPARQHYLTSVVFIVWAEEEQQTMYDDLLQTIEKHMEEGSFADYRVLPITSNTKDVDSKFSELMKQMSLDVDGRLSRWYTLNELLRPFLKCWRNQGQDWVERSMINGRFDYWLFVQGIHKLALLLSSMFQRLSTLIEQPSISLSIPPFGDAKDSDSLYEQAASWLQNECWLGTSKDALADLEACRTRNIPFPGKILFENMGTLVPTLLQAHLSVDLSCPMLIPKAQLQLAVNDFEAVVRQKAAEFDELLVRRPLNPSPSKRRISEEHTEDMSSLGSVKRLKMNNGVASSSSSSSNLSATIGSQTNGSQTSQSPSAATPATPDGGSTTVTLAMLRARIREVQEKYGPVP</sequence>
<feature type="compositionally biased region" description="Low complexity" evidence="1">
    <location>
        <begin position="450"/>
        <end position="467"/>
    </location>
</feature>
<dbReference type="PANTHER" id="PTHR12436:SF3">
    <property type="entry name" value="GERMINAL-CENTER ASSOCIATED NUCLEAR PROTEIN"/>
    <property type="match status" value="1"/>
</dbReference>
<evidence type="ECO:0000256" key="1">
    <source>
        <dbReference type="SAM" id="MobiDB-lite"/>
    </source>
</evidence>
<feature type="compositionally biased region" description="Basic and acidic residues" evidence="1">
    <location>
        <begin position="771"/>
        <end position="781"/>
    </location>
</feature>
<feature type="compositionally biased region" description="Polar residues" evidence="1">
    <location>
        <begin position="314"/>
        <end position="323"/>
    </location>
</feature>
<dbReference type="EMBL" id="ML213511">
    <property type="protein sequence ID" value="TFK51381.1"/>
    <property type="molecule type" value="Genomic_DNA"/>
</dbReference>
<dbReference type="OrthoDB" id="264795at2759"/>
<feature type="region of interest" description="Disordered" evidence="1">
    <location>
        <begin position="819"/>
        <end position="863"/>
    </location>
</feature>
<feature type="compositionally biased region" description="Low complexity" evidence="1">
    <location>
        <begin position="1291"/>
        <end position="1317"/>
    </location>
</feature>
<evidence type="ECO:0000259" key="2">
    <source>
        <dbReference type="Pfam" id="PF03399"/>
    </source>
</evidence>
<dbReference type="Gene3D" id="1.25.40.990">
    <property type="match status" value="1"/>
</dbReference>